<dbReference type="EMBL" id="CP000282">
    <property type="protein sequence ID" value="ABD80772.1"/>
    <property type="molecule type" value="Genomic_DNA"/>
</dbReference>
<dbReference type="InterPro" id="IPR032710">
    <property type="entry name" value="NTF2-like_dom_sf"/>
</dbReference>
<evidence type="ECO:0000259" key="1">
    <source>
        <dbReference type="Pfam" id="PF14534"/>
    </source>
</evidence>
<accession>Q21KK7</accession>
<keyword evidence="3" id="KW-1185">Reference proteome</keyword>
<reference evidence="2 3" key="1">
    <citation type="journal article" date="2008" name="PLoS Genet.">
        <title>Complete genome sequence of the complex carbohydrate-degrading marine bacterium, Saccharophagus degradans strain 2-40 T.</title>
        <authorList>
            <person name="Weiner R.M."/>
            <person name="Taylor L.E.II."/>
            <person name="Henrissat B."/>
            <person name="Hauser L."/>
            <person name="Land M."/>
            <person name="Coutinho P.M."/>
            <person name="Rancurel C."/>
            <person name="Saunders E.H."/>
            <person name="Longmire A.G."/>
            <person name="Zhang H."/>
            <person name="Bayer E.A."/>
            <person name="Gilbert H.J."/>
            <person name="Larimer F."/>
            <person name="Zhulin I.B."/>
            <person name="Ekborg N.A."/>
            <person name="Lamed R."/>
            <person name="Richardson P.M."/>
            <person name="Borovok I."/>
            <person name="Hutcheson S."/>
        </authorList>
    </citation>
    <scope>NUCLEOTIDE SEQUENCE [LARGE SCALE GENOMIC DNA]</scope>
    <source>
        <strain evidence="3">2-40 / ATCC 43961 / DSM 17024</strain>
    </source>
</reference>
<proteinExistence type="predicted"/>
<name>Q21KK7_SACD2</name>
<dbReference type="SUPFAM" id="SSF54427">
    <property type="entry name" value="NTF2-like"/>
    <property type="match status" value="1"/>
</dbReference>
<dbReference type="eggNOG" id="ENOG50335Y2">
    <property type="taxonomic scope" value="Bacteria"/>
</dbReference>
<dbReference type="Proteomes" id="UP000001947">
    <property type="component" value="Chromosome"/>
</dbReference>
<evidence type="ECO:0000313" key="2">
    <source>
        <dbReference type="EMBL" id="ABD80772.1"/>
    </source>
</evidence>
<sequence>MRLSQITIILITNNRNYTRITIKPLGDTAFTMKTIPLILAAFTLLTCAYATANPVTNCDNDANMHLLDQQYEHAIQTSNEAFLTELLTDNFSWIHTLAKNIESKSMLLTRINKTDYDRPILRESEFKNIQRSGDTVVVSGISSVTKHRPSSDSSGTQQRVYEYYFSRTYVQINDTCKLLSSMTMKISERNQ</sequence>
<protein>
    <recommendedName>
        <fullName evidence="1">DUF4440 domain-containing protein</fullName>
    </recommendedName>
</protein>
<organism evidence="2 3">
    <name type="scientific">Saccharophagus degradans (strain 2-40 / ATCC 43961 / DSM 17024)</name>
    <dbReference type="NCBI Taxonomy" id="203122"/>
    <lineage>
        <taxon>Bacteria</taxon>
        <taxon>Pseudomonadati</taxon>
        <taxon>Pseudomonadota</taxon>
        <taxon>Gammaproteobacteria</taxon>
        <taxon>Cellvibrionales</taxon>
        <taxon>Cellvibrionaceae</taxon>
        <taxon>Saccharophagus</taxon>
    </lineage>
</organism>
<dbReference type="AlphaFoldDB" id="Q21KK7"/>
<feature type="domain" description="DUF4440" evidence="1">
    <location>
        <begin position="67"/>
        <end position="178"/>
    </location>
</feature>
<dbReference type="KEGG" id="sde:Sde_1510"/>
<evidence type="ECO:0000313" key="3">
    <source>
        <dbReference type="Proteomes" id="UP000001947"/>
    </source>
</evidence>
<gene>
    <name evidence="2" type="ordered locus">Sde_1510</name>
</gene>
<dbReference type="HOGENOM" id="CLU_1420531_0_0_6"/>
<dbReference type="Gene3D" id="3.10.450.50">
    <property type="match status" value="1"/>
</dbReference>
<dbReference type="Pfam" id="PF14534">
    <property type="entry name" value="DUF4440"/>
    <property type="match status" value="1"/>
</dbReference>
<dbReference type="InterPro" id="IPR027843">
    <property type="entry name" value="DUF4440"/>
</dbReference>